<evidence type="ECO:0000313" key="3">
    <source>
        <dbReference type="Proteomes" id="UP001286313"/>
    </source>
</evidence>
<organism evidence="2 3">
    <name type="scientific">Petrolisthes cinctipes</name>
    <name type="common">Flat porcelain crab</name>
    <dbReference type="NCBI Taxonomy" id="88211"/>
    <lineage>
        <taxon>Eukaryota</taxon>
        <taxon>Metazoa</taxon>
        <taxon>Ecdysozoa</taxon>
        <taxon>Arthropoda</taxon>
        <taxon>Crustacea</taxon>
        <taxon>Multicrustacea</taxon>
        <taxon>Malacostraca</taxon>
        <taxon>Eumalacostraca</taxon>
        <taxon>Eucarida</taxon>
        <taxon>Decapoda</taxon>
        <taxon>Pleocyemata</taxon>
        <taxon>Anomura</taxon>
        <taxon>Galatheoidea</taxon>
        <taxon>Porcellanidae</taxon>
        <taxon>Petrolisthes</taxon>
    </lineage>
</organism>
<accession>A0AAE1FFM6</accession>
<feature type="region of interest" description="Disordered" evidence="1">
    <location>
        <begin position="59"/>
        <end position="166"/>
    </location>
</feature>
<gene>
    <name evidence="2" type="ORF">Pcinc_021925</name>
</gene>
<feature type="non-terminal residue" evidence="2">
    <location>
        <position position="1"/>
    </location>
</feature>
<sequence length="166" mass="18464">SSCCGYTEGSAGCRFQGNRCRCPFIIVPTRLSPFSELHHRRPSKPVVLPPNYVYGRPIEAAASSSSPSSGTFSQLDDETRTHHRRLPTSGVAPNYVYGRPPSSDPSDHDHNKNTMTNDDDEAPELRRTVDGDDYDHQKAPKRDDNRSDDRQTTRGDGDGEWSQGDD</sequence>
<protein>
    <submittedName>
        <fullName evidence="2">Uncharacterized protein</fullName>
    </submittedName>
</protein>
<feature type="compositionally biased region" description="Basic and acidic residues" evidence="1">
    <location>
        <begin position="123"/>
        <end position="157"/>
    </location>
</feature>
<proteinExistence type="predicted"/>
<comment type="caution">
    <text evidence="2">The sequence shown here is derived from an EMBL/GenBank/DDBJ whole genome shotgun (WGS) entry which is preliminary data.</text>
</comment>
<evidence type="ECO:0000256" key="1">
    <source>
        <dbReference type="SAM" id="MobiDB-lite"/>
    </source>
</evidence>
<keyword evidence="3" id="KW-1185">Reference proteome</keyword>
<dbReference type="EMBL" id="JAWQEG010002272">
    <property type="protein sequence ID" value="KAK3873028.1"/>
    <property type="molecule type" value="Genomic_DNA"/>
</dbReference>
<feature type="compositionally biased region" description="Low complexity" evidence="1">
    <location>
        <begin position="60"/>
        <end position="69"/>
    </location>
</feature>
<dbReference type="AlphaFoldDB" id="A0AAE1FFM6"/>
<reference evidence="2" key="1">
    <citation type="submission" date="2023-10" db="EMBL/GenBank/DDBJ databases">
        <title>Genome assemblies of two species of porcelain crab, Petrolisthes cinctipes and Petrolisthes manimaculis (Anomura: Porcellanidae).</title>
        <authorList>
            <person name="Angst P."/>
        </authorList>
    </citation>
    <scope>NUCLEOTIDE SEQUENCE</scope>
    <source>
        <strain evidence="2">PB745_01</strain>
        <tissue evidence="2">Gill</tissue>
    </source>
</reference>
<name>A0AAE1FFM6_PETCI</name>
<dbReference type="Proteomes" id="UP001286313">
    <property type="component" value="Unassembled WGS sequence"/>
</dbReference>
<evidence type="ECO:0000313" key="2">
    <source>
        <dbReference type="EMBL" id="KAK3873028.1"/>
    </source>
</evidence>